<evidence type="ECO:0000313" key="2">
    <source>
        <dbReference type="Proteomes" id="UP000677082"/>
    </source>
</evidence>
<name>A0A919WD48_9ACTN</name>
<dbReference type="Proteomes" id="UP000677082">
    <property type="component" value="Unassembled WGS sequence"/>
</dbReference>
<reference evidence="1 2" key="1">
    <citation type="submission" date="2021-03" db="EMBL/GenBank/DDBJ databases">
        <title>Whole genome shotgun sequence of Actinoplanes toevensis NBRC 105298.</title>
        <authorList>
            <person name="Komaki H."/>
            <person name="Tamura T."/>
        </authorList>
    </citation>
    <scope>NUCLEOTIDE SEQUENCE [LARGE SCALE GENOMIC DNA]</scope>
    <source>
        <strain evidence="1 2">NBRC 105298</strain>
    </source>
</reference>
<comment type="caution">
    <text evidence="1">The sequence shown here is derived from an EMBL/GenBank/DDBJ whole genome shotgun (WGS) entry which is preliminary data.</text>
</comment>
<sequence length="315" mass="34617">MTVCTQEQAWRLIRALGPVNAGRLAGHSLIGHVPHIPAGTLTPQDAQVLHDNLYRPPDEAVTGDSICYVVSSDHTPVAWLTYHAQVVTPTAQLTAYQLEHQGKAVAALSQLTRRAIGHLARLRDQREGRGPGAAPDVREQTTRVLVANPADPTLTWWTSLSPDLEASRAHLAALIRTRGDDALIVDAFGYGTYQRGSHPLTVPVLCTIERLAAEHDLAASAIGDWLDAEGAPRSRPDATQVEEAFTACYLGLYPYRRAFAEAERDRRGWRHILDAAGIPLHLFDLHRYATELFAHDVRSITLPDGRHAVFRRPTG</sequence>
<dbReference type="AlphaFoldDB" id="A0A919WD48"/>
<protein>
    <submittedName>
        <fullName evidence="1">Uncharacterized protein</fullName>
    </submittedName>
</protein>
<accession>A0A919WD48</accession>
<gene>
    <name evidence="1" type="ORF">Ato02nite_098380</name>
</gene>
<evidence type="ECO:0000313" key="1">
    <source>
        <dbReference type="EMBL" id="GIM98045.1"/>
    </source>
</evidence>
<organism evidence="1 2">
    <name type="scientific">Paractinoplanes toevensis</name>
    <dbReference type="NCBI Taxonomy" id="571911"/>
    <lineage>
        <taxon>Bacteria</taxon>
        <taxon>Bacillati</taxon>
        <taxon>Actinomycetota</taxon>
        <taxon>Actinomycetes</taxon>
        <taxon>Micromonosporales</taxon>
        <taxon>Micromonosporaceae</taxon>
        <taxon>Paractinoplanes</taxon>
    </lineage>
</organism>
<proteinExistence type="predicted"/>
<dbReference type="EMBL" id="BOQN01000177">
    <property type="protein sequence ID" value="GIM98045.1"/>
    <property type="molecule type" value="Genomic_DNA"/>
</dbReference>
<keyword evidence="2" id="KW-1185">Reference proteome</keyword>
<dbReference type="RefSeq" id="WP_213013665.1">
    <property type="nucleotide sequence ID" value="NZ_BOQN01000177.1"/>
</dbReference>